<reference evidence="2" key="2">
    <citation type="journal article" date="2008" name="Nucleic Acids Res.">
        <title>The rice annotation project database (RAP-DB): 2008 update.</title>
        <authorList>
            <consortium name="The rice annotation project (RAP)"/>
        </authorList>
    </citation>
    <scope>GENOME REANNOTATION</scope>
    <source>
        <strain evidence="2">cv. Nipponbare</strain>
    </source>
</reference>
<name>Q6ZKW8_ORYSJ</name>
<organism evidence="1 2">
    <name type="scientific">Oryza sativa subsp. japonica</name>
    <name type="common">Rice</name>
    <dbReference type="NCBI Taxonomy" id="39947"/>
    <lineage>
        <taxon>Eukaryota</taxon>
        <taxon>Viridiplantae</taxon>
        <taxon>Streptophyta</taxon>
        <taxon>Embryophyta</taxon>
        <taxon>Tracheophyta</taxon>
        <taxon>Spermatophyta</taxon>
        <taxon>Magnoliopsida</taxon>
        <taxon>Liliopsida</taxon>
        <taxon>Poales</taxon>
        <taxon>Poaceae</taxon>
        <taxon>BOP clade</taxon>
        <taxon>Oryzoideae</taxon>
        <taxon>Oryzeae</taxon>
        <taxon>Oryzinae</taxon>
        <taxon>Oryza</taxon>
        <taxon>Oryza sativa</taxon>
    </lineage>
</organism>
<dbReference type="EMBL" id="AP003858">
    <property type="protein sequence ID" value="BAD02995.1"/>
    <property type="molecule type" value="Genomic_DNA"/>
</dbReference>
<reference evidence="2" key="1">
    <citation type="journal article" date="2005" name="Nature">
        <title>The map-based sequence of the rice genome.</title>
        <authorList>
            <consortium name="International rice genome sequencing project (IRGSP)"/>
            <person name="Matsumoto T."/>
            <person name="Wu J."/>
            <person name="Kanamori H."/>
            <person name="Katayose Y."/>
            <person name="Fujisawa M."/>
            <person name="Namiki N."/>
            <person name="Mizuno H."/>
            <person name="Yamamoto K."/>
            <person name="Antonio B.A."/>
            <person name="Baba T."/>
            <person name="Sakata K."/>
            <person name="Nagamura Y."/>
            <person name="Aoki H."/>
            <person name="Arikawa K."/>
            <person name="Arita K."/>
            <person name="Bito T."/>
            <person name="Chiden Y."/>
            <person name="Fujitsuka N."/>
            <person name="Fukunaka R."/>
            <person name="Hamada M."/>
            <person name="Harada C."/>
            <person name="Hayashi A."/>
            <person name="Hijishita S."/>
            <person name="Honda M."/>
            <person name="Hosokawa S."/>
            <person name="Ichikawa Y."/>
            <person name="Idonuma A."/>
            <person name="Iijima M."/>
            <person name="Ikeda M."/>
            <person name="Ikeno M."/>
            <person name="Ito K."/>
            <person name="Ito S."/>
            <person name="Ito T."/>
            <person name="Ito Y."/>
            <person name="Ito Y."/>
            <person name="Iwabuchi A."/>
            <person name="Kamiya K."/>
            <person name="Karasawa W."/>
            <person name="Kurita K."/>
            <person name="Katagiri S."/>
            <person name="Kikuta A."/>
            <person name="Kobayashi H."/>
            <person name="Kobayashi N."/>
            <person name="Machita K."/>
            <person name="Maehara T."/>
            <person name="Masukawa M."/>
            <person name="Mizubayashi T."/>
            <person name="Mukai Y."/>
            <person name="Nagasaki H."/>
            <person name="Nagata Y."/>
            <person name="Naito S."/>
            <person name="Nakashima M."/>
            <person name="Nakama Y."/>
            <person name="Nakamichi Y."/>
            <person name="Nakamura M."/>
            <person name="Meguro A."/>
            <person name="Negishi M."/>
            <person name="Ohta I."/>
            <person name="Ohta T."/>
            <person name="Okamoto M."/>
            <person name="Ono N."/>
            <person name="Saji S."/>
            <person name="Sakaguchi M."/>
            <person name="Sakai K."/>
            <person name="Shibata M."/>
            <person name="Shimokawa T."/>
            <person name="Song J."/>
            <person name="Takazaki Y."/>
            <person name="Terasawa K."/>
            <person name="Tsugane M."/>
            <person name="Tsuji K."/>
            <person name="Ueda S."/>
            <person name="Waki K."/>
            <person name="Yamagata H."/>
            <person name="Yamamoto M."/>
            <person name="Yamamoto S."/>
            <person name="Yamane H."/>
            <person name="Yoshiki S."/>
            <person name="Yoshihara R."/>
            <person name="Yukawa K."/>
            <person name="Zhong H."/>
            <person name="Yano M."/>
            <person name="Yuan Q."/>
            <person name="Ouyang S."/>
            <person name="Liu J."/>
            <person name="Jones K.M."/>
            <person name="Gansberger K."/>
            <person name="Moffat K."/>
            <person name="Hill J."/>
            <person name="Bera J."/>
            <person name="Fadrosh D."/>
            <person name="Jin S."/>
            <person name="Johri S."/>
            <person name="Kim M."/>
            <person name="Overton L."/>
            <person name="Reardon M."/>
            <person name="Tsitrin T."/>
            <person name="Vuong H."/>
            <person name="Weaver B."/>
            <person name="Ciecko A."/>
            <person name="Tallon L."/>
            <person name="Jackson J."/>
            <person name="Pai G."/>
            <person name="Aken S.V."/>
            <person name="Utterback T."/>
            <person name="Reidmuller S."/>
            <person name="Feldblyum T."/>
            <person name="Hsiao J."/>
            <person name="Zismann V."/>
            <person name="Iobst S."/>
            <person name="de Vazeille A.R."/>
            <person name="Buell C.R."/>
            <person name="Ying K."/>
            <person name="Li Y."/>
            <person name="Lu T."/>
            <person name="Huang Y."/>
            <person name="Zhao Q."/>
            <person name="Feng Q."/>
            <person name="Zhang L."/>
            <person name="Zhu J."/>
            <person name="Weng Q."/>
            <person name="Mu J."/>
            <person name="Lu Y."/>
            <person name="Fan D."/>
            <person name="Liu Y."/>
            <person name="Guan J."/>
            <person name="Zhang Y."/>
            <person name="Yu S."/>
            <person name="Liu X."/>
            <person name="Zhang Y."/>
            <person name="Hong G."/>
            <person name="Han B."/>
            <person name="Choisne N."/>
            <person name="Demange N."/>
            <person name="Orjeda G."/>
            <person name="Samain S."/>
            <person name="Cattolico L."/>
            <person name="Pelletier E."/>
            <person name="Couloux A."/>
            <person name="Segurens B."/>
            <person name="Wincker P."/>
            <person name="D'Hont A."/>
            <person name="Scarpelli C."/>
            <person name="Weissenbach J."/>
            <person name="Salanoubat M."/>
            <person name="Quetier F."/>
            <person name="Yu Y."/>
            <person name="Kim H.R."/>
            <person name="Rambo T."/>
            <person name="Currie J."/>
            <person name="Collura K."/>
            <person name="Luo M."/>
            <person name="Yang T."/>
            <person name="Ammiraju J.S.S."/>
            <person name="Engler F."/>
            <person name="Soderlund C."/>
            <person name="Wing R.A."/>
            <person name="Palmer L.E."/>
            <person name="de la Bastide M."/>
            <person name="Spiegel L."/>
            <person name="Nascimento L."/>
            <person name="Zutavern T."/>
            <person name="O'Shaughnessy A."/>
            <person name="Dike S."/>
            <person name="Dedhia N."/>
            <person name="Preston R."/>
            <person name="Balija V."/>
            <person name="McCombie W.R."/>
            <person name="Chow T."/>
            <person name="Chen H."/>
            <person name="Chung M."/>
            <person name="Chen C."/>
            <person name="Shaw J."/>
            <person name="Wu H."/>
            <person name="Hsiao K."/>
            <person name="Chao Y."/>
            <person name="Chu M."/>
            <person name="Cheng C."/>
            <person name="Hour A."/>
            <person name="Lee P."/>
            <person name="Lin S."/>
            <person name="Lin Y."/>
            <person name="Liou J."/>
            <person name="Liu S."/>
            <person name="Hsing Y."/>
            <person name="Raghuvanshi S."/>
            <person name="Mohanty A."/>
            <person name="Bharti A.K."/>
            <person name="Gaur A."/>
            <person name="Gupta V."/>
            <person name="Kumar D."/>
            <person name="Ravi V."/>
            <person name="Vij S."/>
            <person name="Kapur A."/>
            <person name="Khurana P."/>
            <person name="Khurana P."/>
            <person name="Khurana J.P."/>
            <person name="Tyagi A.K."/>
            <person name="Gaikwad K."/>
            <person name="Singh A."/>
            <person name="Dalal V."/>
            <person name="Srivastava S."/>
            <person name="Dixit A."/>
            <person name="Pal A.K."/>
            <person name="Ghazi I.A."/>
            <person name="Yadav M."/>
            <person name="Pandit A."/>
            <person name="Bhargava A."/>
            <person name="Sureshbabu K."/>
            <person name="Batra K."/>
            <person name="Sharma T.R."/>
            <person name="Mohapatra T."/>
            <person name="Singh N.K."/>
            <person name="Messing J."/>
            <person name="Nelson A.B."/>
            <person name="Fuks G."/>
            <person name="Kavchok S."/>
            <person name="Keizer G."/>
            <person name="Linton E."/>
            <person name="Llaca V."/>
            <person name="Song R."/>
            <person name="Tanyolac B."/>
            <person name="Young S."/>
            <person name="Ho-Il K."/>
            <person name="Hahn J.H."/>
            <person name="Sangsakoo G."/>
            <person name="Vanavichit A."/>
            <person name="de Mattos Luiz.A.T."/>
            <person name="Zimmer P.D."/>
            <person name="Malone G."/>
            <person name="Dellagostin O."/>
            <person name="de Oliveira A.C."/>
            <person name="Bevan M."/>
            <person name="Bancroft I."/>
            <person name="Minx P."/>
            <person name="Cordum H."/>
            <person name="Wilson R."/>
            <person name="Cheng Z."/>
            <person name="Jin W."/>
            <person name="Jiang J."/>
            <person name="Leong S.A."/>
            <person name="Iwama H."/>
            <person name="Gojobori T."/>
            <person name="Itoh T."/>
            <person name="Niimura Y."/>
            <person name="Fujii Y."/>
            <person name="Habara T."/>
            <person name="Sakai H."/>
            <person name="Sato Y."/>
            <person name="Wilson G."/>
            <person name="Kumar K."/>
            <person name="McCouch S."/>
            <person name="Juretic N."/>
            <person name="Hoen D."/>
            <person name="Wright S."/>
            <person name="Bruskiewich R."/>
            <person name="Bureau T."/>
            <person name="Miyao A."/>
            <person name="Hirochika H."/>
            <person name="Nishikawa T."/>
            <person name="Kadowaki K."/>
            <person name="Sugiura M."/>
            <person name="Burr B."/>
            <person name="Sasaki T."/>
        </authorList>
    </citation>
    <scope>NUCLEOTIDE SEQUENCE [LARGE SCALE GENOMIC DNA]</scope>
    <source>
        <strain evidence="2">cv. Nipponbare</strain>
    </source>
</reference>
<proteinExistence type="predicted"/>
<gene>
    <name evidence="1" type="ORF">OJ1014_H11.13</name>
</gene>
<evidence type="ECO:0000313" key="1">
    <source>
        <dbReference type="EMBL" id="BAD02995.1"/>
    </source>
</evidence>
<accession>Q6ZKW8</accession>
<protein>
    <submittedName>
        <fullName evidence="1">Uncharacterized protein</fullName>
    </submittedName>
</protein>
<sequence length="64" mass="7196">MATLLLPPICEQPVAMARRRKSTLIQSRSKDQTLYWCRHIGELQVVAVLEDGVTEGAKLFRVAT</sequence>
<evidence type="ECO:0000313" key="2">
    <source>
        <dbReference type="Proteomes" id="UP000000763"/>
    </source>
</evidence>
<dbReference type="AlphaFoldDB" id="Q6ZKW8"/>
<dbReference type="Proteomes" id="UP000000763">
    <property type="component" value="Chromosome 8"/>
</dbReference>